<protein>
    <recommendedName>
        <fullName evidence="5">PIN domain-containing protein</fullName>
    </recommendedName>
</protein>
<keyword evidence="4" id="KW-0460">Magnesium</keyword>
<name>A0ABS5TQY0_9ACTN</name>
<evidence type="ECO:0000256" key="4">
    <source>
        <dbReference type="ARBA" id="ARBA00022842"/>
    </source>
</evidence>
<dbReference type="InterPro" id="IPR029060">
    <property type="entry name" value="PIN-like_dom_sf"/>
</dbReference>
<gene>
    <name evidence="6" type="ORF">KIH74_28645</name>
</gene>
<evidence type="ECO:0000313" key="6">
    <source>
        <dbReference type="EMBL" id="MBT0772946.1"/>
    </source>
</evidence>
<evidence type="ECO:0000256" key="3">
    <source>
        <dbReference type="ARBA" id="ARBA00022801"/>
    </source>
</evidence>
<keyword evidence="3" id="KW-0378">Hydrolase</keyword>
<keyword evidence="7" id="KW-1185">Reference proteome</keyword>
<evidence type="ECO:0000313" key="7">
    <source>
        <dbReference type="Proteomes" id="UP001197247"/>
    </source>
</evidence>
<dbReference type="InterPro" id="IPR002716">
    <property type="entry name" value="PIN_dom"/>
</dbReference>
<keyword evidence="1" id="KW-0540">Nuclease</keyword>
<evidence type="ECO:0000256" key="2">
    <source>
        <dbReference type="ARBA" id="ARBA00022723"/>
    </source>
</evidence>
<sequence length="121" mass="13240">MTISAVTLAEIPALPQELCADTEQTGYDERARRMEILRHAEQESDPIPLETETARVYGRLVCAVVTAGRKPRRRIADLMIASTAISGGLPLFTTNPDDFAGLDRLLEVVPVVRPMLPGGIR</sequence>
<organism evidence="6 7">
    <name type="scientific">Kineosporia corallincola</name>
    <dbReference type="NCBI Taxonomy" id="2835133"/>
    <lineage>
        <taxon>Bacteria</taxon>
        <taxon>Bacillati</taxon>
        <taxon>Actinomycetota</taxon>
        <taxon>Actinomycetes</taxon>
        <taxon>Kineosporiales</taxon>
        <taxon>Kineosporiaceae</taxon>
        <taxon>Kineosporia</taxon>
    </lineage>
</organism>
<evidence type="ECO:0000259" key="5">
    <source>
        <dbReference type="Pfam" id="PF01850"/>
    </source>
</evidence>
<evidence type="ECO:0000256" key="1">
    <source>
        <dbReference type="ARBA" id="ARBA00022722"/>
    </source>
</evidence>
<dbReference type="EMBL" id="JAHBAY010000014">
    <property type="protein sequence ID" value="MBT0772946.1"/>
    <property type="molecule type" value="Genomic_DNA"/>
</dbReference>
<dbReference type="Proteomes" id="UP001197247">
    <property type="component" value="Unassembled WGS sequence"/>
</dbReference>
<accession>A0ABS5TQY0</accession>
<keyword evidence="2" id="KW-0479">Metal-binding</keyword>
<comment type="caution">
    <text evidence="6">The sequence shown here is derived from an EMBL/GenBank/DDBJ whole genome shotgun (WGS) entry which is preliminary data.</text>
</comment>
<proteinExistence type="predicted"/>
<dbReference type="Pfam" id="PF01850">
    <property type="entry name" value="PIN"/>
    <property type="match status" value="1"/>
</dbReference>
<feature type="domain" description="PIN" evidence="5">
    <location>
        <begin position="3"/>
        <end position="103"/>
    </location>
</feature>
<dbReference type="SUPFAM" id="SSF88723">
    <property type="entry name" value="PIN domain-like"/>
    <property type="match status" value="1"/>
</dbReference>
<reference evidence="6 7" key="1">
    <citation type="submission" date="2021-05" db="EMBL/GenBank/DDBJ databases">
        <title>Kineosporia and Streptomyces sp. nov. two new marine actinobacteria isolated from Coral.</title>
        <authorList>
            <person name="Buangrab K."/>
            <person name="Sutthacheep M."/>
            <person name="Yeemin T."/>
            <person name="Harunari E."/>
            <person name="Igarashi Y."/>
            <person name="Kanchanasin P."/>
            <person name="Tanasupawat S."/>
            <person name="Phongsopitanun W."/>
        </authorList>
    </citation>
    <scope>NUCLEOTIDE SEQUENCE [LARGE SCALE GENOMIC DNA]</scope>
    <source>
        <strain evidence="6 7">J2-2</strain>
    </source>
</reference>
<dbReference type="Gene3D" id="3.40.50.1010">
    <property type="entry name" value="5'-nuclease"/>
    <property type="match status" value="1"/>
</dbReference>